<keyword evidence="5" id="KW-1185">Reference proteome</keyword>
<dbReference type="InterPro" id="IPR002509">
    <property type="entry name" value="NODB_dom"/>
</dbReference>
<dbReference type="RefSeq" id="WP_073005495.1">
    <property type="nucleotide sequence ID" value="NZ_FQZO01000002.1"/>
</dbReference>
<dbReference type="GO" id="GO:0005975">
    <property type="term" value="P:carbohydrate metabolic process"/>
    <property type="evidence" value="ECO:0007669"/>
    <property type="project" value="InterPro"/>
</dbReference>
<evidence type="ECO:0000256" key="2">
    <source>
        <dbReference type="SAM" id="Phobius"/>
    </source>
</evidence>
<dbReference type="InterPro" id="IPR050248">
    <property type="entry name" value="Polysacc_deacetylase_ArnD"/>
</dbReference>
<dbReference type="PANTHER" id="PTHR10587">
    <property type="entry name" value="GLYCOSYL TRANSFERASE-RELATED"/>
    <property type="match status" value="1"/>
</dbReference>
<dbReference type="AlphaFoldDB" id="A0A1M6EUL3"/>
<dbReference type="Proteomes" id="UP000184080">
    <property type="component" value="Unassembled WGS sequence"/>
</dbReference>
<feature type="domain" description="NodB homology" evidence="3">
    <location>
        <begin position="128"/>
        <end position="330"/>
    </location>
</feature>
<name>A0A1M6EUL3_9CLOT</name>
<dbReference type="SUPFAM" id="SSF88713">
    <property type="entry name" value="Glycoside hydrolase/deacetylase"/>
    <property type="match status" value="1"/>
</dbReference>
<protein>
    <submittedName>
        <fullName evidence="4">Peptidoglycan/xylan/chitin deacetylase, PgdA/CDA1 family</fullName>
    </submittedName>
</protein>
<keyword evidence="2" id="KW-0472">Membrane</keyword>
<dbReference type="OrthoDB" id="258610at2"/>
<feature type="transmembrane region" description="Helical" evidence="2">
    <location>
        <begin position="21"/>
        <end position="39"/>
    </location>
</feature>
<dbReference type="Pfam" id="PF01522">
    <property type="entry name" value="Polysacc_deac_1"/>
    <property type="match status" value="1"/>
</dbReference>
<dbReference type="PROSITE" id="PS51677">
    <property type="entry name" value="NODB"/>
    <property type="match status" value="1"/>
</dbReference>
<evidence type="ECO:0000313" key="4">
    <source>
        <dbReference type="EMBL" id="SHI89069.1"/>
    </source>
</evidence>
<evidence type="ECO:0000313" key="5">
    <source>
        <dbReference type="Proteomes" id="UP000184080"/>
    </source>
</evidence>
<dbReference type="EMBL" id="FQZO01000002">
    <property type="protein sequence ID" value="SHI89069.1"/>
    <property type="molecule type" value="Genomic_DNA"/>
</dbReference>
<dbReference type="InterPro" id="IPR011330">
    <property type="entry name" value="Glyco_hydro/deAcase_b/a-brl"/>
</dbReference>
<feature type="compositionally biased region" description="Basic and acidic residues" evidence="1">
    <location>
        <begin position="67"/>
        <end position="86"/>
    </location>
</feature>
<keyword evidence="2" id="KW-0812">Transmembrane</keyword>
<feature type="region of interest" description="Disordered" evidence="1">
    <location>
        <begin position="63"/>
        <end position="99"/>
    </location>
</feature>
<sequence>MANKLNLSRRRKKLRRRRITVITLSIILLLGIGVGAAYLTDHFLNKPSGDSKNIFGNIQEKIASGKNRSEGKEDNKVTAKPEKPVVKEPLPTDVNKGSNTSIEGDKYTFSAFDSQKANEHKLPADGKKIVFLTFDDGPSVNNTPVILDTLKKHDVKATFFVWTKNLDGTQEVREILKRELEEGHAIGNHSYSHDYKKLYPGRTANLNSIMSDFDLSNNKLKETLGPDFETKVIRFPGGAMSWKNMQPAKDAFAAKGIAFADWNIDSTDAKSNNRTKEQLINEIKKELDGLEGAKVEKITLLMHDAPSKKSTVEALPEIITHFKTKGYEFRTLK</sequence>
<organism evidence="4 5">
    <name type="scientific">Clostridium amylolyticum</name>
    <dbReference type="NCBI Taxonomy" id="1121298"/>
    <lineage>
        <taxon>Bacteria</taxon>
        <taxon>Bacillati</taxon>
        <taxon>Bacillota</taxon>
        <taxon>Clostridia</taxon>
        <taxon>Eubacteriales</taxon>
        <taxon>Clostridiaceae</taxon>
        <taxon>Clostridium</taxon>
    </lineage>
</organism>
<dbReference type="CDD" id="cd10944">
    <property type="entry name" value="CE4_SmPgdA_like"/>
    <property type="match status" value="1"/>
</dbReference>
<keyword evidence="2" id="KW-1133">Transmembrane helix</keyword>
<reference evidence="4 5" key="1">
    <citation type="submission" date="2016-11" db="EMBL/GenBank/DDBJ databases">
        <authorList>
            <person name="Jaros S."/>
            <person name="Januszkiewicz K."/>
            <person name="Wedrychowicz H."/>
        </authorList>
    </citation>
    <scope>NUCLEOTIDE SEQUENCE [LARGE SCALE GENOMIC DNA]</scope>
    <source>
        <strain evidence="4 5">DSM 21864</strain>
    </source>
</reference>
<evidence type="ECO:0000256" key="1">
    <source>
        <dbReference type="SAM" id="MobiDB-lite"/>
    </source>
</evidence>
<gene>
    <name evidence="4" type="ORF">SAMN05444401_1697</name>
</gene>
<dbReference type="Gene3D" id="3.20.20.370">
    <property type="entry name" value="Glycoside hydrolase/deacetylase"/>
    <property type="match status" value="1"/>
</dbReference>
<evidence type="ECO:0000259" key="3">
    <source>
        <dbReference type="PROSITE" id="PS51677"/>
    </source>
</evidence>
<accession>A0A1M6EUL3</accession>
<dbReference type="GO" id="GO:0016810">
    <property type="term" value="F:hydrolase activity, acting on carbon-nitrogen (but not peptide) bonds"/>
    <property type="evidence" value="ECO:0007669"/>
    <property type="project" value="InterPro"/>
</dbReference>
<proteinExistence type="predicted"/>
<dbReference type="STRING" id="1121298.SAMN05444401_1697"/>